<evidence type="ECO:0000313" key="11">
    <source>
        <dbReference type="Proteomes" id="UP001626550"/>
    </source>
</evidence>
<evidence type="ECO:0000256" key="7">
    <source>
        <dbReference type="ARBA" id="ARBA00023242"/>
    </source>
</evidence>
<dbReference type="EMBL" id="JBJKFK010000301">
    <property type="protein sequence ID" value="KAL3317998.1"/>
    <property type="molecule type" value="Genomic_DNA"/>
</dbReference>
<comment type="similarity">
    <text evidence="3">Belongs to the exportin family.</text>
</comment>
<gene>
    <name evidence="10" type="ORF">Ciccas_003350</name>
</gene>
<dbReference type="InterPro" id="IPR044189">
    <property type="entry name" value="XPO4/7-like"/>
</dbReference>
<keyword evidence="5" id="KW-0963">Cytoplasm</keyword>
<dbReference type="PANTHER" id="PTHR12596">
    <property type="entry name" value="EXPORTIN 4,7-RELATED"/>
    <property type="match status" value="1"/>
</dbReference>
<feature type="domain" description="Exportin-7/Ran-binding protein 17 TPR repeats" evidence="9">
    <location>
        <begin position="320"/>
        <end position="590"/>
    </location>
</feature>
<dbReference type="AlphaFoldDB" id="A0ABD2QF26"/>
<dbReference type="Gene3D" id="1.25.10.10">
    <property type="entry name" value="Leucine-rich Repeat Variant"/>
    <property type="match status" value="1"/>
</dbReference>
<sequence>MEFCTDSEITRTVFTQRKFSASFRESYLLPIFQIALDLICEAANNFKSLNFDDPLQTCLNYDFNGTADPTESASNDDASLGEKEYLSVVQLPASWKGLFSNPTVISNFFCIYSCFVPAISAAVSSLDLIVVNPCLCIALGCLSRVASIRRTLFSSMERSVFLRLLIEGVRTIMAEQAHSLNQIEPYHEFCRLLVRIKCNFQLSELRELEAYPDFIKLVTEFTLVSLQIGYQNSNANSLHYLLATWQRFVASMYLNPTDNELLSRGAARVSEAFINSVLSSIDKYSSSCSKITSSSGPITASRTSTSHKISEVDRSTEDDIDEQDDDCFLDDATLFTHQLAQFSVIGRCEYQKTCDLILEALERAGSNWQNLFHSLTQHTQQVTPELLRHISAEENKLSSLVYLIGALLTGRLHLDSSDLSTKLDSKLVCRVIQLMRLLESQLPLHTAPPSNSNSGPWACSNSANGSSLGPKFYLHAFSSTRLELAIMHFMLNFKRMFMTENVSRMSKVYRNLNDMVGIGSEEAAIEFFVRKILINLKFWSHNFTVLERTLSLFGDLTSAHNTLRRVKSLDFVEAMMQSHQPQHFPFLTLPNKPTYSGIPTASVHNGFGAQFDANFCGLPFSVQRYRARTQYFSIVTRVLSTDLGEDEEKFVRFMMPLTKQTNELVVLLFSLELNQSNGITHNLTMEEARLALIGLARDLRGLVSSLQTKTSYQMFVHWFYPTGFLLFDRALQMSSTIDCQLVVPVLKLLIEVVNNRNGRILFESTVSAGYYLIVEISKIIHTFRSISFPSDEQLLGGGRLYVMRLKPISCAMELLKTCLAGGYVNFGVLSLIRKGVLEELVSTSAELMLSLTTEQLKQYPKLAKSYFSLLEQLSRDHMTFLASLDPAILIRLFDTVLTGLLSTDSNICSTSCICADSMLSFMYELVKKERRMSAAPAFFHSNLGDAMIASNGIAPTDPKLRSLIQIPQNGTDLCNGTDHRNGSSNGLSHKLPQAGDSSHGDLENYDLLGGLTVWGDRTSTANISILSALRNPNSALVQTTQRMLAVLLSLVLYEECKSQWSISRPLFVLILIHNNLMEDVDNSLFVKNRDKFTHNLFAFRHSLSDFIKSSGGDGNATNEAEVNGLDSPENLEVISLSALLARAAGLKVTSAGQIGV</sequence>
<protein>
    <submittedName>
        <fullName evidence="10">Uncharacterized protein</fullName>
    </submittedName>
</protein>
<dbReference type="PANTHER" id="PTHR12596:SF2">
    <property type="entry name" value="EXPORTIN-7 ISOFORM X1"/>
    <property type="match status" value="1"/>
</dbReference>
<dbReference type="InterPro" id="IPR014877">
    <property type="entry name" value="XPO1_C_dom"/>
</dbReference>
<dbReference type="GO" id="GO:0015031">
    <property type="term" value="P:protein transport"/>
    <property type="evidence" value="ECO:0007669"/>
    <property type="project" value="UniProtKB-KW"/>
</dbReference>
<evidence type="ECO:0000259" key="9">
    <source>
        <dbReference type="Pfam" id="PF25795"/>
    </source>
</evidence>
<organism evidence="10 11">
    <name type="scientific">Cichlidogyrus casuarinus</name>
    <dbReference type="NCBI Taxonomy" id="1844966"/>
    <lineage>
        <taxon>Eukaryota</taxon>
        <taxon>Metazoa</taxon>
        <taxon>Spiralia</taxon>
        <taxon>Lophotrochozoa</taxon>
        <taxon>Platyhelminthes</taxon>
        <taxon>Monogenea</taxon>
        <taxon>Monopisthocotylea</taxon>
        <taxon>Dactylogyridea</taxon>
        <taxon>Ancyrocephalidae</taxon>
        <taxon>Cichlidogyrus</taxon>
    </lineage>
</organism>
<evidence type="ECO:0000256" key="2">
    <source>
        <dbReference type="ARBA" id="ARBA00004496"/>
    </source>
</evidence>
<dbReference type="GO" id="GO:0005737">
    <property type="term" value="C:cytoplasm"/>
    <property type="evidence" value="ECO:0007669"/>
    <property type="project" value="UniProtKB-SubCell"/>
</dbReference>
<dbReference type="Proteomes" id="UP001626550">
    <property type="component" value="Unassembled WGS sequence"/>
</dbReference>
<dbReference type="Pfam" id="PF08767">
    <property type="entry name" value="CRM1_C"/>
    <property type="match status" value="1"/>
</dbReference>
<evidence type="ECO:0000256" key="1">
    <source>
        <dbReference type="ARBA" id="ARBA00004123"/>
    </source>
</evidence>
<keyword evidence="6" id="KW-0653">Protein transport</keyword>
<proteinExistence type="inferred from homology"/>
<keyword evidence="11" id="KW-1185">Reference proteome</keyword>
<evidence type="ECO:0000256" key="6">
    <source>
        <dbReference type="ARBA" id="ARBA00022927"/>
    </source>
</evidence>
<dbReference type="InterPro" id="IPR057947">
    <property type="entry name" value="TPR_XPO7/RBP17"/>
</dbReference>
<name>A0ABD2QF26_9PLAT</name>
<evidence type="ECO:0000313" key="10">
    <source>
        <dbReference type="EMBL" id="KAL3317998.1"/>
    </source>
</evidence>
<keyword evidence="4" id="KW-0813">Transport</keyword>
<accession>A0ABD2QF26</accession>
<keyword evidence="7" id="KW-0539">Nucleus</keyword>
<evidence type="ECO:0000256" key="5">
    <source>
        <dbReference type="ARBA" id="ARBA00022490"/>
    </source>
</evidence>
<dbReference type="GO" id="GO:0005634">
    <property type="term" value="C:nucleus"/>
    <property type="evidence" value="ECO:0007669"/>
    <property type="project" value="UniProtKB-SubCell"/>
</dbReference>
<evidence type="ECO:0000256" key="3">
    <source>
        <dbReference type="ARBA" id="ARBA00009466"/>
    </source>
</evidence>
<dbReference type="InterPro" id="IPR011989">
    <property type="entry name" value="ARM-like"/>
</dbReference>
<evidence type="ECO:0000259" key="8">
    <source>
        <dbReference type="Pfam" id="PF08767"/>
    </source>
</evidence>
<comment type="caution">
    <text evidence="10">The sequence shown here is derived from an EMBL/GenBank/DDBJ whole genome shotgun (WGS) entry which is preliminary data.</text>
</comment>
<reference evidence="10 11" key="1">
    <citation type="submission" date="2024-11" db="EMBL/GenBank/DDBJ databases">
        <title>Adaptive evolution of stress response genes in parasites aligns with host niche diversity.</title>
        <authorList>
            <person name="Hahn C."/>
            <person name="Resl P."/>
        </authorList>
    </citation>
    <scope>NUCLEOTIDE SEQUENCE [LARGE SCALE GENOMIC DNA]</scope>
    <source>
        <strain evidence="10">EGGRZ-B1_66</strain>
        <tissue evidence="10">Body</tissue>
    </source>
</reference>
<comment type="subcellular location">
    <subcellularLocation>
        <location evidence="2">Cytoplasm</location>
    </subcellularLocation>
    <subcellularLocation>
        <location evidence="1">Nucleus</location>
    </subcellularLocation>
</comment>
<dbReference type="Pfam" id="PF25795">
    <property type="entry name" value="TPR_XPO7"/>
    <property type="match status" value="1"/>
</dbReference>
<evidence type="ECO:0000256" key="4">
    <source>
        <dbReference type="ARBA" id="ARBA00022448"/>
    </source>
</evidence>
<feature type="domain" description="Exportin-1 C-terminal" evidence="8">
    <location>
        <begin position="848"/>
        <end position="926"/>
    </location>
</feature>